<name>A0A8S1YKM4_PAROT</name>
<protein>
    <submittedName>
        <fullName evidence="1">Uncharacterized protein</fullName>
    </submittedName>
</protein>
<evidence type="ECO:0000313" key="1">
    <source>
        <dbReference type="EMBL" id="CAD8214390.1"/>
    </source>
</evidence>
<sequence length="321" mass="36969">MQKTKVNEQFLEKHVFKRVVIQQGQAVSINYAPRAGGCQIRVNCASYAVQRILFAACSSYINEEQCKKNAKEENCVLNTTLFQLLVLLLQMYPIMIMMDVEDIQLDVQQMLLMSMEHQHFKDVQHIKHVVHALMKDNVRLVVIWMTKMQTCKHLCGWNGITYANKSCLTAQQTVNTPTLRKDYLAGDTVNVTDNGCVVISDFYEGMTQNQCYDGSVDKSQRKCFWDTVEGKCIQQRNVKIHQAMDQNHCTTETISWKTKIYEDFQLSADALCKAALSTWTSNEVNCVKRGYCNQTLAAQLDVFHWLLVKHIPKNQCFRNKD</sequence>
<dbReference type="EMBL" id="CAJJDP010000180">
    <property type="protein sequence ID" value="CAD8214390.1"/>
    <property type="molecule type" value="Genomic_DNA"/>
</dbReference>
<comment type="caution">
    <text evidence="1">The sequence shown here is derived from an EMBL/GenBank/DDBJ whole genome shotgun (WGS) entry which is preliminary data.</text>
</comment>
<reference evidence="1" key="1">
    <citation type="submission" date="2021-01" db="EMBL/GenBank/DDBJ databases">
        <authorList>
            <consortium name="Genoscope - CEA"/>
            <person name="William W."/>
        </authorList>
    </citation>
    <scope>NUCLEOTIDE SEQUENCE</scope>
</reference>
<keyword evidence="2" id="KW-1185">Reference proteome</keyword>
<accession>A0A8S1YKM4</accession>
<dbReference type="AlphaFoldDB" id="A0A8S1YKM4"/>
<evidence type="ECO:0000313" key="2">
    <source>
        <dbReference type="Proteomes" id="UP000683925"/>
    </source>
</evidence>
<dbReference type="Proteomes" id="UP000683925">
    <property type="component" value="Unassembled WGS sequence"/>
</dbReference>
<gene>
    <name evidence="1" type="ORF">POCTA_138.1.T1760006</name>
</gene>
<organism evidence="1 2">
    <name type="scientific">Paramecium octaurelia</name>
    <dbReference type="NCBI Taxonomy" id="43137"/>
    <lineage>
        <taxon>Eukaryota</taxon>
        <taxon>Sar</taxon>
        <taxon>Alveolata</taxon>
        <taxon>Ciliophora</taxon>
        <taxon>Intramacronucleata</taxon>
        <taxon>Oligohymenophorea</taxon>
        <taxon>Peniculida</taxon>
        <taxon>Parameciidae</taxon>
        <taxon>Paramecium</taxon>
    </lineage>
</organism>
<proteinExistence type="predicted"/>